<sequence>MECDYIKRQIKASTLLALFSIAALLIMSPAAVSAHGIGAYNVKITSKYVMATGKCSCSLGANYNYHTRVFYNYDPSSHTYGTLAFEEGPSSWTSPEGMWYSTVTDMDFCLIHGKSHDNRGFYLIPYNGVINGKEVKNGYFTGKTIVPQNTTKVTQKTDSNVPKVKAQDYEDETVELLIGNKLYRIDKDKFDSFKIEGLWIAGM</sequence>
<name>A0A9E5A1N1_9EURY</name>
<dbReference type="Proteomes" id="UP001074446">
    <property type="component" value="Unassembled WGS sequence"/>
</dbReference>
<dbReference type="Proteomes" id="UP001068021">
    <property type="component" value="Unassembled WGS sequence"/>
</dbReference>
<dbReference type="EMBL" id="JAPVER010000020">
    <property type="protein sequence ID" value="MCZ3366228.1"/>
    <property type="molecule type" value="Genomic_DNA"/>
</dbReference>
<evidence type="ECO:0000313" key="2">
    <source>
        <dbReference type="EMBL" id="MCZ3371544.1"/>
    </source>
</evidence>
<organism evidence="2">
    <name type="scientific">Methanobacterium veterum</name>
    <dbReference type="NCBI Taxonomy" id="408577"/>
    <lineage>
        <taxon>Archaea</taxon>
        <taxon>Methanobacteriati</taxon>
        <taxon>Methanobacteriota</taxon>
        <taxon>Methanomada group</taxon>
        <taxon>Methanobacteria</taxon>
        <taxon>Methanobacteriales</taxon>
        <taxon>Methanobacteriaceae</taxon>
        <taxon>Methanobacterium</taxon>
    </lineage>
</organism>
<protein>
    <submittedName>
        <fullName evidence="2">Uncharacterized protein</fullName>
    </submittedName>
</protein>
<keyword evidence="3" id="KW-1185">Reference proteome</keyword>
<gene>
    <name evidence="2" type="ORF">O3H35_02760</name>
    <name evidence="1" type="ORF">O3H54_10085</name>
</gene>
<dbReference type="EMBL" id="JAPVES010000025">
    <property type="protein sequence ID" value="MCZ3371544.1"/>
    <property type="molecule type" value="Genomic_DNA"/>
</dbReference>
<proteinExistence type="predicted"/>
<comment type="caution">
    <text evidence="2">The sequence shown here is derived from an EMBL/GenBank/DDBJ whole genome shotgun (WGS) entry which is preliminary data.</text>
</comment>
<evidence type="ECO:0000313" key="3">
    <source>
        <dbReference type="Proteomes" id="UP001068021"/>
    </source>
</evidence>
<dbReference type="RefSeq" id="WP_157197624.1">
    <property type="nucleotide sequence ID" value="NZ_JAPVER010000020.1"/>
</dbReference>
<dbReference type="AlphaFoldDB" id="A0A9E5A1N1"/>
<reference evidence="2" key="1">
    <citation type="submission" date="2022-12" db="EMBL/GenBank/DDBJ databases">
        <title>Reclassification of two methanogenic archaea species isolated from the Kolyma lowland permafrost.</title>
        <authorList>
            <person name="Trubitsyn V.E."/>
            <person name="Rivkina E.M."/>
            <person name="Shcherbakova V.A."/>
        </authorList>
    </citation>
    <scope>NUCLEOTIDE SEQUENCE</scope>
    <source>
        <strain evidence="1">M2</strain>
        <strain evidence="2">MK4</strain>
    </source>
</reference>
<accession>A0A9E5A1N1</accession>
<evidence type="ECO:0000313" key="1">
    <source>
        <dbReference type="EMBL" id="MCZ3366228.1"/>
    </source>
</evidence>